<dbReference type="PANTHER" id="PTHR23028">
    <property type="entry name" value="ACETYLTRANSFERASE"/>
    <property type="match status" value="1"/>
</dbReference>
<dbReference type="RefSeq" id="WP_236163901.1">
    <property type="nucleotide sequence ID" value="NZ_BQKK01000003.1"/>
</dbReference>
<dbReference type="InterPro" id="IPR050879">
    <property type="entry name" value="Acyltransferase_3"/>
</dbReference>
<dbReference type="PANTHER" id="PTHR23028:SF53">
    <property type="entry name" value="ACYL_TRANSF_3 DOMAIN-CONTAINING PROTEIN"/>
    <property type="match status" value="1"/>
</dbReference>
<evidence type="ECO:0000256" key="1">
    <source>
        <dbReference type="SAM" id="Phobius"/>
    </source>
</evidence>
<feature type="transmembrane region" description="Helical" evidence="1">
    <location>
        <begin position="44"/>
        <end position="61"/>
    </location>
</feature>
<dbReference type="Pfam" id="PF01757">
    <property type="entry name" value="Acyl_transf_3"/>
    <property type="match status" value="1"/>
</dbReference>
<organism evidence="3 4">
    <name type="scientific">Corynebacterium ammoniagenes</name>
    <name type="common">Brevibacterium ammoniagenes</name>
    <dbReference type="NCBI Taxonomy" id="1697"/>
    <lineage>
        <taxon>Bacteria</taxon>
        <taxon>Bacillati</taxon>
        <taxon>Actinomycetota</taxon>
        <taxon>Actinomycetes</taxon>
        <taxon>Mycobacteriales</taxon>
        <taxon>Corynebacteriaceae</taxon>
        <taxon>Corynebacterium</taxon>
    </lineage>
</organism>
<feature type="transmembrane region" description="Helical" evidence="1">
    <location>
        <begin position="287"/>
        <end position="307"/>
    </location>
</feature>
<dbReference type="AlphaFoldDB" id="A0AAV5G363"/>
<feature type="transmembrane region" description="Helical" evidence="1">
    <location>
        <begin position="124"/>
        <end position="144"/>
    </location>
</feature>
<evidence type="ECO:0000313" key="4">
    <source>
        <dbReference type="Proteomes" id="UP001054925"/>
    </source>
</evidence>
<accession>A0AAV5G363</accession>
<protein>
    <submittedName>
        <fullName evidence="3">Acyltransferase</fullName>
    </submittedName>
</protein>
<feature type="transmembrane region" description="Helical" evidence="1">
    <location>
        <begin position="153"/>
        <end position="174"/>
    </location>
</feature>
<evidence type="ECO:0000259" key="2">
    <source>
        <dbReference type="Pfam" id="PF01757"/>
    </source>
</evidence>
<feature type="transmembrane region" description="Helical" evidence="1">
    <location>
        <begin position="313"/>
        <end position="333"/>
    </location>
</feature>
<comment type="caution">
    <text evidence="3">The sequence shown here is derived from an EMBL/GenBank/DDBJ whole genome shotgun (WGS) entry which is preliminary data.</text>
</comment>
<feature type="transmembrane region" description="Helical" evidence="1">
    <location>
        <begin position="212"/>
        <end position="228"/>
    </location>
</feature>
<dbReference type="EMBL" id="BQKK01000003">
    <property type="protein sequence ID" value="GJN43213.1"/>
    <property type="molecule type" value="Genomic_DNA"/>
</dbReference>
<reference evidence="3" key="1">
    <citation type="submission" date="2021-12" db="EMBL/GenBank/DDBJ databases">
        <title>Draft genome sequence of Corynebacterium ammoniagenes strain T-723.</title>
        <authorList>
            <person name="Matsuzawa M."/>
            <person name="Hiratani M."/>
            <person name="Abe I."/>
            <person name="Tsuji Y."/>
            <person name="Nakamura J."/>
        </authorList>
    </citation>
    <scope>NUCLEOTIDE SEQUENCE</scope>
    <source>
        <strain evidence="3">T-723</strain>
    </source>
</reference>
<dbReference type="Proteomes" id="UP001054925">
    <property type="component" value="Unassembled WGS sequence"/>
</dbReference>
<dbReference type="GO" id="GO:0016020">
    <property type="term" value="C:membrane"/>
    <property type="evidence" value="ECO:0007669"/>
    <property type="project" value="TreeGrafter"/>
</dbReference>
<dbReference type="GO" id="GO:0016747">
    <property type="term" value="F:acyltransferase activity, transferring groups other than amino-acyl groups"/>
    <property type="evidence" value="ECO:0007669"/>
    <property type="project" value="InterPro"/>
</dbReference>
<feature type="transmembrane region" description="Helical" evidence="1">
    <location>
        <begin position="73"/>
        <end position="91"/>
    </location>
</feature>
<evidence type="ECO:0000313" key="3">
    <source>
        <dbReference type="EMBL" id="GJN43213.1"/>
    </source>
</evidence>
<proteinExistence type="predicted"/>
<keyword evidence="3" id="KW-0012">Acyltransferase</keyword>
<feature type="domain" description="Acyltransferase 3" evidence="2">
    <location>
        <begin position="12"/>
        <end position="330"/>
    </location>
</feature>
<dbReference type="InterPro" id="IPR002656">
    <property type="entry name" value="Acyl_transf_3_dom"/>
</dbReference>
<dbReference type="GO" id="GO:0009103">
    <property type="term" value="P:lipopolysaccharide biosynthetic process"/>
    <property type="evidence" value="ECO:0007669"/>
    <property type="project" value="TreeGrafter"/>
</dbReference>
<keyword evidence="3" id="KW-0808">Transferase</keyword>
<gene>
    <name evidence="3" type="ORF">CAT723_16920</name>
</gene>
<feature type="transmembrane region" description="Helical" evidence="1">
    <location>
        <begin position="248"/>
        <end position="266"/>
    </location>
</feature>
<feature type="transmembrane region" description="Helical" evidence="1">
    <location>
        <begin position="180"/>
        <end position="200"/>
    </location>
</feature>
<sequence>MITISTVPQHLPALDGIRAVASLGIVVTHVSFQTGTDWAVAERFDYFVAVFFALSAFVLWRRPVNPTYYRNRAARIVPAYLVCVVAVILLYPDARSMDIWQILTNLTLTQIYIPDGLAPGLTHLWSLCVEVAFYLALPAIALSLRGLTHNRSVAVIIGAAALSFAWPWLPFVAAFDGDGINFQIWPPSYIPWFAIGMLAAEYEGRVHITSKIRPVAWVVAAVIMWLASREWFGPQGLVHPEPGEFNRRILAGACFAACLVVPYALGGPSKVLESKTWQFLGKISYSIFLWHVAILGLMFPLTGISVFSGHFLLIFILTVAFTIAVSYACYELVEEPARFYFRGKKRHATAAAAKAPTKTESPA</sequence>
<keyword evidence="1" id="KW-0812">Transmembrane</keyword>
<keyword evidence="1" id="KW-0472">Membrane</keyword>
<name>A0AAV5G363_CORAM</name>
<keyword evidence="1" id="KW-1133">Transmembrane helix</keyword>